<evidence type="ECO:0000313" key="6">
    <source>
        <dbReference type="Proteomes" id="UP000796880"/>
    </source>
</evidence>
<sequence>MESLQSRVESWIKEQRTKILKVSWGPLQWRMKWPWNSGDREQRKKLQQEYERRRKQLHDLCRALKADSMSDLQDILCCMVLSECVYKRPATELVRAVNKFKADFGGQIVSLERVQPSSDHVPHRYLLAEAGDTLFASFIGTKQYKDVVTDANIFQGAIFHEDVEETTDDAETIKPNQSENQKGNAENLWNPLESKPKQLNNKAKPAAHRGFLARAKGIPALELYRLAQKKKRKLVLCGHSLGGAVAALATLAILRVIAASSSLKENEDIQVKCITFSQPAVGNAALRDYVNRKGWQHYFKSYCIPEDLVPRILSPAYFHHYNAQPLSVPVEMQTATNSMLKREEAVDKQKENEGERLVLGLGPVQSSFWRLSKLVPLDSVKRQLNKYRGKKVDSVETYSMSDSAATNLVEDEVVEAQSLEIQECSDGISLKPISDTDKEAADVAGMSAQKGAIKNGDGRGWRRVPYLPSYVPFGQLYLLENSHVESLSDAEYSKLTSVKSLIAELRERFQSHSMKSYRSRFQRIYELCMRDDSPSFIGMEQLQQFPHLQQWLGLAVAGTVELGHIVESPVIRTATSIAPLGWSGVPGEKNGDPLKVDIIGFGLHLCTLVHAQVNGNWCSTTVESFPLAPTYGVQPELQKMRVLVGAPLRRPPKHQIVPDTLMHVSETASLHRENSSGLVHEEKFLRPEGLSDFFVFCTSDFTTVSKEVYVRTRRVRLLGLEGAGKTSLFKAILTQGRFTAITNIENRLPETDTQEGISGGLCYCDSAGVNLQELNMEASHFKDELWAGVHDVNRKTDLIILVHNLSHRIPRYSYINASQQKPALMLLLDEAKSLGIPWVLAITNKFAVSAHQQKAAIDAALQAYQASPSTTGVINSCPYVMPNAASASLLWGATDGDSNVGMGAQRLIFAPINLVRRPFQKKETILPVEGVKSFCQLVHRVLRSQEEASLEEVSRERLLVELGRERAMAIEGGRDPQAKATSMTAAAVGASIGAGLGIVLAVVMGAASALRKP</sequence>
<evidence type="ECO:0000256" key="2">
    <source>
        <dbReference type="SAM" id="MobiDB-lite"/>
    </source>
</evidence>
<keyword evidence="3" id="KW-1133">Transmembrane helix</keyword>
<evidence type="ECO:0000259" key="4">
    <source>
        <dbReference type="Pfam" id="PF01764"/>
    </source>
</evidence>
<dbReference type="SUPFAM" id="SSF52540">
    <property type="entry name" value="P-loop containing nucleoside triphosphate hydrolases"/>
    <property type="match status" value="1"/>
</dbReference>
<feature type="domain" description="Fungal lipase-type" evidence="4">
    <location>
        <begin position="185"/>
        <end position="312"/>
    </location>
</feature>
<dbReference type="Gene3D" id="3.40.50.300">
    <property type="entry name" value="P-loop containing nucleotide triphosphate hydrolases"/>
    <property type="match status" value="1"/>
</dbReference>
<keyword evidence="6" id="KW-1185">Reference proteome</keyword>
<organism evidence="5 6">
    <name type="scientific">Rhamnella rubrinervis</name>
    <dbReference type="NCBI Taxonomy" id="2594499"/>
    <lineage>
        <taxon>Eukaryota</taxon>
        <taxon>Viridiplantae</taxon>
        <taxon>Streptophyta</taxon>
        <taxon>Embryophyta</taxon>
        <taxon>Tracheophyta</taxon>
        <taxon>Spermatophyta</taxon>
        <taxon>Magnoliopsida</taxon>
        <taxon>eudicotyledons</taxon>
        <taxon>Gunneridae</taxon>
        <taxon>Pentapetalae</taxon>
        <taxon>rosids</taxon>
        <taxon>fabids</taxon>
        <taxon>Rosales</taxon>
        <taxon>Rhamnaceae</taxon>
        <taxon>rhamnoid group</taxon>
        <taxon>Rhamneae</taxon>
        <taxon>Rhamnella</taxon>
    </lineage>
</organism>
<keyword evidence="3" id="KW-0472">Membrane</keyword>
<feature type="compositionally biased region" description="Polar residues" evidence="2">
    <location>
        <begin position="174"/>
        <end position="184"/>
    </location>
</feature>
<feature type="region of interest" description="Disordered" evidence="2">
    <location>
        <begin position="165"/>
        <end position="188"/>
    </location>
</feature>
<dbReference type="InterPro" id="IPR029058">
    <property type="entry name" value="AB_hydrolase_fold"/>
</dbReference>
<dbReference type="Proteomes" id="UP000796880">
    <property type="component" value="Unassembled WGS sequence"/>
</dbReference>
<keyword evidence="1" id="KW-0378">Hydrolase</keyword>
<dbReference type="SUPFAM" id="SSF53474">
    <property type="entry name" value="alpha/beta-Hydrolases"/>
    <property type="match status" value="1"/>
</dbReference>
<proteinExistence type="predicted"/>
<dbReference type="PANTHER" id="PTHR47523:SF1">
    <property type="entry name" value="F21O3.11 PROTEIN"/>
    <property type="match status" value="1"/>
</dbReference>
<evidence type="ECO:0000313" key="5">
    <source>
        <dbReference type="EMBL" id="KAF3435903.1"/>
    </source>
</evidence>
<dbReference type="AlphaFoldDB" id="A0A8K0DX59"/>
<comment type="caution">
    <text evidence="5">The sequence shown here is derived from an EMBL/GenBank/DDBJ whole genome shotgun (WGS) entry which is preliminary data.</text>
</comment>
<keyword evidence="3" id="KW-0812">Transmembrane</keyword>
<dbReference type="GO" id="GO:0006629">
    <property type="term" value="P:lipid metabolic process"/>
    <property type="evidence" value="ECO:0007669"/>
    <property type="project" value="InterPro"/>
</dbReference>
<dbReference type="InterPro" id="IPR027417">
    <property type="entry name" value="P-loop_NTPase"/>
</dbReference>
<feature type="transmembrane region" description="Helical" evidence="3">
    <location>
        <begin position="985"/>
        <end position="1010"/>
    </location>
</feature>
<reference evidence="5" key="1">
    <citation type="submission" date="2020-03" db="EMBL/GenBank/DDBJ databases">
        <title>A high-quality chromosome-level genome assembly of a woody plant with both climbing and erect habits, Rhamnella rubrinervis.</title>
        <authorList>
            <person name="Lu Z."/>
            <person name="Yang Y."/>
            <person name="Zhu X."/>
            <person name="Sun Y."/>
        </authorList>
    </citation>
    <scope>NUCLEOTIDE SEQUENCE</scope>
    <source>
        <strain evidence="5">BYM</strain>
        <tissue evidence="5">Leaf</tissue>
    </source>
</reference>
<accession>A0A8K0DX59</accession>
<dbReference type="Pfam" id="PF01764">
    <property type="entry name" value="Lipase_3"/>
    <property type="match status" value="1"/>
</dbReference>
<evidence type="ECO:0000256" key="1">
    <source>
        <dbReference type="ARBA" id="ARBA00022801"/>
    </source>
</evidence>
<evidence type="ECO:0000256" key="3">
    <source>
        <dbReference type="SAM" id="Phobius"/>
    </source>
</evidence>
<dbReference type="EMBL" id="VOIH02000010">
    <property type="protein sequence ID" value="KAF3435903.1"/>
    <property type="molecule type" value="Genomic_DNA"/>
</dbReference>
<dbReference type="GO" id="GO:0016787">
    <property type="term" value="F:hydrolase activity"/>
    <property type="evidence" value="ECO:0007669"/>
    <property type="project" value="UniProtKB-KW"/>
</dbReference>
<dbReference type="Gene3D" id="3.40.50.1820">
    <property type="entry name" value="alpha/beta hydrolase"/>
    <property type="match status" value="1"/>
</dbReference>
<protein>
    <recommendedName>
        <fullName evidence="4">Fungal lipase-type domain-containing protein</fullName>
    </recommendedName>
</protein>
<dbReference type="OrthoDB" id="438440at2759"/>
<name>A0A8K0DX59_9ROSA</name>
<dbReference type="InterPro" id="IPR002921">
    <property type="entry name" value="Fungal_lipase-type"/>
</dbReference>
<dbReference type="PANTHER" id="PTHR47523">
    <property type="entry name" value="F21O3.11 PROTEIN"/>
    <property type="match status" value="1"/>
</dbReference>
<gene>
    <name evidence="5" type="ORF">FNV43_RR22995</name>
</gene>